<dbReference type="EMBL" id="LT670844">
    <property type="protein sequence ID" value="SHJ83097.1"/>
    <property type="molecule type" value="Genomic_DNA"/>
</dbReference>
<evidence type="ECO:0000313" key="2">
    <source>
        <dbReference type="Proteomes" id="UP000189935"/>
    </source>
</evidence>
<name>A0A1M6MI18_9BRAD</name>
<gene>
    <name evidence="1" type="ORF">SAMN05444159_1622</name>
</gene>
<accession>A0A1M6MI18</accession>
<reference evidence="1 2" key="1">
    <citation type="submission" date="2016-11" db="EMBL/GenBank/DDBJ databases">
        <authorList>
            <person name="Jaros S."/>
            <person name="Januszkiewicz K."/>
            <person name="Wedrychowicz H."/>
        </authorList>
    </citation>
    <scope>NUCLEOTIDE SEQUENCE [LARGE SCALE GENOMIC DNA]</scope>
    <source>
        <strain evidence="1 2">GAS499</strain>
    </source>
</reference>
<organism evidence="1 2">
    <name type="scientific">Bradyrhizobium lablabi</name>
    <dbReference type="NCBI Taxonomy" id="722472"/>
    <lineage>
        <taxon>Bacteria</taxon>
        <taxon>Pseudomonadati</taxon>
        <taxon>Pseudomonadota</taxon>
        <taxon>Alphaproteobacteria</taxon>
        <taxon>Hyphomicrobiales</taxon>
        <taxon>Nitrobacteraceae</taxon>
        <taxon>Bradyrhizobium</taxon>
    </lineage>
</organism>
<dbReference type="OrthoDB" id="8455234at2"/>
<proteinExistence type="predicted"/>
<dbReference type="AlphaFoldDB" id="A0A1M6MI18"/>
<dbReference type="RefSeq" id="WP_154071195.1">
    <property type="nucleotide sequence ID" value="NZ_LT670844.1"/>
</dbReference>
<protein>
    <submittedName>
        <fullName evidence="1">Uncharacterized protein</fullName>
    </submittedName>
</protein>
<sequence length="55" mass="6052">MADTVIKLRLNQQQLELMDRTIAQGVAPDRASLVRLALREYAAARKADATAEAAR</sequence>
<evidence type="ECO:0000313" key="1">
    <source>
        <dbReference type="EMBL" id="SHJ83097.1"/>
    </source>
</evidence>
<dbReference type="Proteomes" id="UP000189935">
    <property type="component" value="Chromosome I"/>
</dbReference>